<accession>A0A7Y4KVL7</accession>
<evidence type="ECO:0000313" key="3">
    <source>
        <dbReference type="Proteomes" id="UP000534306"/>
    </source>
</evidence>
<protein>
    <submittedName>
        <fullName evidence="2">Uncharacterized protein</fullName>
    </submittedName>
</protein>
<name>A0A7Y4KVL7_9ACTN</name>
<comment type="caution">
    <text evidence="2">The sequence shown here is derived from an EMBL/GenBank/DDBJ whole genome shotgun (WGS) entry which is preliminary data.</text>
</comment>
<dbReference type="Proteomes" id="UP000553957">
    <property type="component" value="Unassembled WGS sequence"/>
</dbReference>
<evidence type="ECO:0000313" key="1">
    <source>
        <dbReference type="EMBL" id="MBB6567957.1"/>
    </source>
</evidence>
<evidence type="ECO:0000313" key="2">
    <source>
        <dbReference type="EMBL" id="NOL39448.1"/>
    </source>
</evidence>
<dbReference type="RefSeq" id="WP_171671141.1">
    <property type="nucleotide sequence ID" value="NZ_BAAAGT010000003.1"/>
</dbReference>
<reference evidence="2 3" key="1">
    <citation type="submission" date="2020-05" db="EMBL/GenBank/DDBJ databases">
        <title>Genome sequence of Kribbella sandramycini ATCC 39419.</title>
        <authorList>
            <person name="Maclea K.S."/>
            <person name="Fair J.L."/>
        </authorList>
    </citation>
    <scope>NUCLEOTIDE SEQUENCE [LARGE SCALE GENOMIC DNA]</scope>
    <source>
        <strain evidence="2 3">ATCC 39419</strain>
    </source>
</reference>
<reference evidence="1 4" key="2">
    <citation type="submission" date="2020-08" db="EMBL/GenBank/DDBJ databases">
        <title>Sequencing the genomes of 1000 actinobacteria strains.</title>
        <authorList>
            <person name="Klenk H.-P."/>
        </authorList>
    </citation>
    <scope>NUCLEOTIDE SEQUENCE [LARGE SCALE GENOMIC DNA]</scope>
    <source>
        <strain evidence="1 4">DSM 15626</strain>
    </source>
</reference>
<proteinExistence type="predicted"/>
<sequence>MEFRPDGTLLTYAIGPADTPTPSPAGHWTHTGTLTNGHIVTATPDRLEIRWET</sequence>
<keyword evidence="3" id="KW-1185">Reference proteome</keyword>
<dbReference type="Proteomes" id="UP000534306">
    <property type="component" value="Unassembled WGS sequence"/>
</dbReference>
<gene>
    <name evidence="1" type="ORF">HNR71_003594</name>
    <name evidence="2" type="ORF">HPO96_04230</name>
</gene>
<dbReference type="AlphaFoldDB" id="A0A7Y4KVL7"/>
<dbReference type="EMBL" id="JABJRC010000001">
    <property type="protein sequence ID" value="NOL39448.1"/>
    <property type="molecule type" value="Genomic_DNA"/>
</dbReference>
<evidence type="ECO:0000313" key="4">
    <source>
        <dbReference type="Proteomes" id="UP000553957"/>
    </source>
</evidence>
<dbReference type="EMBL" id="JACHKF010000001">
    <property type="protein sequence ID" value="MBB6567957.1"/>
    <property type="molecule type" value="Genomic_DNA"/>
</dbReference>
<organism evidence="2 3">
    <name type="scientific">Kribbella sandramycini</name>
    <dbReference type="NCBI Taxonomy" id="60450"/>
    <lineage>
        <taxon>Bacteria</taxon>
        <taxon>Bacillati</taxon>
        <taxon>Actinomycetota</taxon>
        <taxon>Actinomycetes</taxon>
        <taxon>Propionibacteriales</taxon>
        <taxon>Kribbellaceae</taxon>
        <taxon>Kribbella</taxon>
    </lineage>
</organism>